<dbReference type="PANTHER" id="PTHR13871:SF96">
    <property type="entry name" value="THIOREDOXIN DOMAIN-CONTAINING PROTEIN"/>
    <property type="match status" value="1"/>
</dbReference>
<protein>
    <recommendedName>
        <fullName evidence="1">protein-disulfide reductase</fullName>
        <ecNumber evidence="1">1.8.1.8</ecNumber>
    </recommendedName>
</protein>
<dbReference type="InterPro" id="IPR052259">
    <property type="entry name" value="Nucleoredoxin-like"/>
</dbReference>
<dbReference type="CDD" id="cd02964">
    <property type="entry name" value="TryX_like_family"/>
    <property type="match status" value="1"/>
</dbReference>
<gene>
    <name evidence="9" type="ORF">KIN20_028583</name>
</gene>
<dbReference type="Pfam" id="PF13905">
    <property type="entry name" value="Thioredoxin_8"/>
    <property type="match status" value="1"/>
</dbReference>
<evidence type="ECO:0000256" key="3">
    <source>
        <dbReference type="ARBA" id="ARBA00023002"/>
    </source>
</evidence>
<comment type="caution">
    <text evidence="9">The sequence shown here is derived from an EMBL/GenBank/DDBJ whole genome shotgun (WGS) entry which is preliminary data.</text>
</comment>
<proteinExistence type="inferred from homology"/>
<dbReference type="AlphaFoldDB" id="A0AAD5R0Z6"/>
<dbReference type="InterPro" id="IPR036249">
    <property type="entry name" value="Thioredoxin-like_sf"/>
</dbReference>
<evidence type="ECO:0000256" key="2">
    <source>
        <dbReference type="ARBA" id="ARBA00022737"/>
    </source>
</evidence>
<evidence type="ECO:0000256" key="6">
    <source>
        <dbReference type="ARBA" id="ARBA00047388"/>
    </source>
</evidence>
<dbReference type="InterPro" id="IPR012336">
    <property type="entry name" value="Thioredoxin-like_fold"/>
</dbReference>
<evidence type="ECO:0000256" key="4">
    <source>
        <dbReference type="ARBA" id="ARBA00023027"/>
    </source>
</evidence>
<evidence type="ECO:0000256" key="7">
    <source>
        <dbReference type="ARBA" id="ARBA00047804"/>
    </source>
</evidence>
<dbReference type="Gene3D" id="3.40.30.10">
    <property type="entry name" value="Glutaredoxin"/>
    <property type="match status" value="1"/>
</dbReference>
<dbReference type="Proteomes" id="UP001196413">
    <property type="component" value="Unassembled WGS sequence"/>
</dbReference>
<keyword evidence="2" id="KW-0677">Repeat</keyword>
<evidence type="ECO:0000313" key="10">
    <source>
        <dbReference type="Proteomes" id="UP001196413"/>
    </source>
</evidence>
<feature type="domain" description="Thioredoxin" evidence="8">
    <location>
        <begin position="1"/>
        <end position="155"/>
    </location>
</feature>
<dbReference type="GO" id="GO:0047134">
    <property type="term" value="F:protein-disulfide reductase [NAD(P)H] activity"/>
    <property type="evidence" value="ECO:0007669"/>
    <property type="project" value="UniProtKB-EC"/>
</dbReference>
<name>A0AAD5R0Z6_PARTN</name>
<sequence length="155" mass="17739">MNVIKCWMELFVGKPLLGPDGSQIVAEKALKGKMIALYFSAMWCPHCRQFTPKLIRFYNALKDSGKDFEIVLVSRDREEEDLKEYLTEHCGGWLAIPFGDDRIKKYLEKYEVQTIPALKVLNADGSVLIANARAEVAEKGSENPVQLFQEWQKKL</sequence>
<reference evidence="9" key="1">
    <citation type="submission" date="2021-06" db="EMBL/GenBank/DDBJ databases">
        <title>Parelaphostrongylus tenuis whole genome reference sequence.</title>
        <authorList>
            <person name="Garwood T.J."/>
            <person name="Larsen P.A."/>
            <person name="Fountain-Jones N.M."/>
            <person name="Garbe J.R."/>
            <person name="Macchietto M.G."/>
            <person name="Kania S.A."/>
            <person name="Gerhold R.W."/>
            <person name="Richards J.E."/>
            <person name="Wolf T.M."/>
        </authorList>
    </citation>
    <scope>NUCLEOTIDE SEQUENCE</scope>
    <source>
        <strain evidence="9">MNPRO001-30</strain>
        <tissue evidence="9">Meninges</tissue>
    </source>
</reference>
<dbReference type="SUPFAM" id="SSF52833">
    <property type="entry name" value="Thioredoxin-like"/>
    <property type="match status" value="1"/>
</dbReference>
<accession>A0AAD5R0Z6</accession>
<dbReference type="PROSITE" id="PS51352">
    <property type="entry name" value="THIOREDOXIN_2"/>
    <property type="match status" value="1"/>
</dbReference>
<dbReference type="InterPro" id="IPR013766">
    <property type="entry name" value="Thioredoxin_domain"/>
</dbReference>
<comment type="catalytic activity">
    <reaction evidence="6">
        <text>[protein]-dithiol + NAD(+) = [protein]-disulfide + NADH + H(+)</text>
        <dbReference type="Rhea" id="RHEA:18749"/>
        <dbReference type="Rhea" id="RHEA-COMP:10593"/>
        <dbReference type="Rhea" id="RHEA-COMP:10594"/>
        <dbReference type="ChEBI" id="CHEBI:15378"/>
        <dbReference type="ChEBI" id="CHEBI:29950"/>
        <dbReference type="ChEBI" id="CHEBI:50058"/>
        <dbReference type="ChEBI" id="CHEBI:57540"/>
        <dbReference type="ChEBI" id="CHEBI:57945"/>
        <dbReference type="EC" id="1.8.1.8"/>
    </reaction>
</comment>
<keyword evidence="10" id="KW-1185">Reference proteome</keyword>
<dbReference type="EC" id="1.8.1.8" evidence="1"/>
<dbReference type="EMBL" id="JAHQIW010005963">
    <property type="protein sequence ID" value="KAJ1367633.1"/>
    <property type="molecule type" value="Genomic_DNA"/>
</dbReference>
<comment type="similarity">
    <text evidence="5">Belongs to the nucleoredoxin family.</text>
</comment>
<keyword evidence="3" id="KW-0560">Oxidoreductase</keyword>
<evidence type="ECO:0000259" key="8">
    <source>
        <dbReference type="PROSITE" id="PS51352"/>
    </source>
</evidence>
<comment type="catalytic activity">
    <reaction evidence="7">
        <text>[protein]-dithiol + NADP(+) = [protein]-disulfide + NADPH + H(+)</text>
        <dbReference type="Rhea" id="RHEA:18753"/>
        <dbReference type="Rhea" id="RHEA-COMP:10593"/>
        <dbReference type="Rhea" id="RHEA-COMP:10594"/>
        <dbReference type="ChEBI" id="CHEBI:15378"/>
        <dbReference type="ChEBI" id="CHEBI:29950"/>
        <dbReference type="ChEBI" id="CHEBI:50058"/>
        <dbReference type="ChEBI" id="CHEBI:57783"/>
        <dbReference type="ChEBI" id="CHEBI:58349"/>
        <dbReference type="EC" id="1.8.1.8"/>
    </reaction>
</comment>
<evidence type="ECO:0000256" key="5">
    <source>
        <dbReference type="ARBA" id="ARBA00025782"/>
    </source>
</evidence>
<organism evidence="9 10">
    <name type="scientific">Parelaphostrongylus tenuis</name>
    <name type="common">Meningeal worm</name>
    <dbReference type="NCBI Taxonomy" id="148309"/>
    <lineage>
        <taxon>Eukaryota</taxon>
        <taxon>Metazoa</taxon>
        <taxon>Ecdysozoa</taxon>
        <taxon>Nematoda</taxon>
        <taxon>Chromadorea</taxon>
        <taxon>Rhabditida</taxon>
        <taxon>Rhabditina</taxon>
        <taxon>Rhabditomorpha</taxon>
        <taxon>Strongyloidea</taxon>
        <taxon>Metastrongylidae</taxon>
        <taxon>Parelaphostrongylus</taxon>
    </lineage>
</organism>
<evidence type="ECO:0000313" key="9">
    <source>
        <dbReference type="EMBL" id="KAJ1367633.1"/>
    </source>
</evidence>
<dbReference type="PANTHER" id="PTHR13871">
    <property type="entry name" value="THIOREDOXIN"/>
    <property type="match status" value="1"/>
</dbReference>
<evidence type="ECO:0000256" key="1">
    <source>
        <dbReference type="ARBA" id="ARBA00012612"/>
    </source>
</evidence>
<keyword evidence="4" id="KW-0520">NAD</keyword>